<feature type="region of interest" description="Disordered" evidence="1">
    <location>
        <begin position="37"/>
        <end position="87"/>
    </location>
</feature>
<feature type="compositionally biased region" description="Polar residues" evidence="1">
    <location>
        <begin position="58"/>
        <end position="70"/>
    </location>
</feature>
<gene>
    <name evidence="2" type="ORF">ACFPOC_07750</name>
</gene>
<evidence type="ECO:0000313" key="3">
    <source>
        <dbReference type="Proteomes" id="UP001596056"/>
    </source>
</evidence>
<comment type="caution">
    <text evidence="2">The sequence shown here is derived from an EMBL/GenBank/DDBJ whole genome shotgun (WGS) entry which is preliminary data.</text>
</comment>
<keyword evidence="3" id="KW-1185">Reference proteome</keyword>
<proteinExistence type="predicted"/>
<sequence length="87" mass="9273">MLDAGRDELTRSDNDIVAAELDVSGTWVRKLRNLLQAERYGERVRQGPGRPRGRQGSCEASTGPGSNVRASPSHGPGESTPLRTGTG</sequence>
<dbReference type="RefSeq" id="WP_209839876.1">
    <property type="nucleotide sequence ID" value="NZ_JAGGJP010000006.1"/>
</dbReference>
<dbReference type="EMBL" id="JBHSNA010000005">
    <property type="protein sequence ID" value="MFC5566314.1"/>
    <property type="molecule type" value="Genomic_DNA"/>
</dbReference>
<dbReference type="Proteomes" id="UP001596056">
    <property type="component" value="Unassembled WGS sequence"/>
</dbReference>
<evidence type="ECO:0000313" key="2">
    <source>
        <dbReference type="EMBL" id="MFC5566314.1"/>
    </source>
</evidence>
<evidence type="ECO:0000256" key="1">
    <source>
        <dbReference type="SAM" id="MobiDB-lite"/>
    </source>
</evidence>
<name>A0ABW0SBS5_9RHOB</name>
<reference evidence="3" key="1">
    <citation type="journal article" date="2019" name="Int. J. Syst. Evol. Microbiol.">
        <title>The Global Catalogue of Microorganisms (GCM) 10K type strain sequencing project: providing services to taxonomists for standard genome sequencing and annotation.</title>
        <authorList>
            <consortium name="The Broad Institute Genomics Platform"/>
            <consortium name="The Broad Institute Genome Sequencing Center for Infectious Disease"/>
            <person name="Wu L."/>
            <person name="Ma J."/>
        </authorList>
    </citation>
    <scope>NUCLEOTIDE SEQUENCE [LARGE SCALE GENOMIC DNA]</scope>
    <source>
        <strain evidence="3">KACC 11588</strain>
    </source>
</reference>
<accession>A0ABW0SBS5</accession>
<organism evidence="2 3">
    <name type="scientific">Rubellimicrobium aerolatum</name>
    <dbReference type="NCBI Taxonomy" id="490979"/>
    <lineage>
        <taxon>Bacteria</taxon>
        <taxon>Pseudomonadati</taxon>
        <taxon>Pseudomonadota</taxon>
        <taxon>Alphaproteobacteria</taxon>
        <taxon>Rhodobacterales</taxon>
        <taxon>Roseobacteraceae</taxon>
        <taxon>Rubellimicrobium</taxon>
    </lineage>
</organism>
<protein>
    <submittedName>
        <fullName evidence="2">Uncharacterized protein</fullName>
    </submittedName>
</protein>